<dbReference type="OrthoDB" id="5874962at2759"/>
<feature type="compositionally biased region" description="Basic and acidic residues" evidence="1">
    <location>
        <begin position="1"/>
        <end position="43"/>
    </location>
</feature>
<gene>
    <name evidence="2" type="ORF">L596_028282</name>
</gene>
<proteinExistence type="predicted"/>
<dbReference type="AlphaFoldDB" id="A0A4U5LY18"/>
<evidence type="ECO:0000256" key="1">
    <source>
        <dbReference type="SAM" id="MobiDB-lite"/>
    </source>
</evidence>
<sequence length="336" mass="36954">MTEKAKVRSAEEEEALDRRIAEIRRKNEALEKRQKEIDEDRARAQPQRKQSQSTPEHASAVLGDEKKSQHQKKESVKRSNEKGIASEWSREWDHGKTSAETWIVNVPEMGFETMSSFNRTSNNARGGRAGVRGGVRGSGASLAQIANGGVRRSTGNESSKSKRSQQSDRSTPKKEEKSGLAGRLTRVDAQGKKESVSVAQIQQDKNQNNPKRPNLNNRGIHEAPRGVQNGRGGEAASKPRGMGQGRPEASKAQVYRSAKPESNMSKSNVTKSDNNNSKMRQINNRGITVPLSSLLIDSGGPPPSRNQNFDAKVIRTVVDDLVKKATQLALNDEKKS</sequence>
<protein>
    <submittedName>
        <fullName evidence="2">Uncharacterized protein</fullName>
    </submittedName>
</protein>
<feature type="compositionally biased region" description="Basic and acidic residues" evidence="1">
    <location>
        <begin position="63"/>
        <end position="81"/>
    </location>
</feature>
<comment type="caution">
    <text evidence="2">The sequence shown here is derived from an EMBL/GenBank/DDBJ whole genome shotgun (WGS) entry which is preliminary data.</text>
</comment>
<feature type="compositionally biased region" description="Low complexity" evidence="1">
    <location>
        <begin position="205"/>
        <end position="218"/>
    </location>
</feature>
<reference evidence="2 3" key="1">
    <citation type="journal article" date="2015" name="Genome Biol.">
        <title>Comparative genomics of Steinernema reveals deeply conserved gene regulatory networks.</title>
        <authorList>
            <person name="Dillman A.R."/>
            <person name="Macchietto M."/>
            <person name="Porter C.F."/>
            <person name="Rogers A."/>
            <person name="Williams B."/>
            <person name="Antoshechkin I."/>
            <person name="Lee M.M."/>
            <person name="Goodwin Z."/>
            <person name="Lu X."/>
            <person name="Lewis E.E."/>
            <person name="Goodrich-Blair H."/>
            <person name="Stock S.P."/>
            <person name="Adams B.J."/>
            <person name="Sternberg P.W."/>
            <person name="Mortazavi A."/>
        </authorList>
    </citation>
    <scope>NUCLEOTIDE SEQUENCE [LARGE SCALE GENOMIC DNA]</scope>
    <source>
        <strain evidence="2 3">ALL</strain>
    </source>
</reference>
<feature type="compositionally biased region" description="Polar residues" evidence="1">
    <location>
        <begin position="260"/>
        <end position="286"/>
    </location>
</feature>
<feature type="compositionally biased region" description="Basic and acidic residues" evidence="1">
    <location>
        <begin position="88"/>
        <end position="97"/>
    </location>
</feature>
<dbReference type="Proteomes" id="UP000298663">
    <property type="component" value="Unassembled WGS sequence"/>
</dbReference>
<feature type="region of interest" description="Disordered" evidence="1">
    <location>
        <begin position="1"/>
        <end position="99"/>
    </location>
</feature>
<feature type="compositionally biased region" description="Gly residues" evidence="1">
    <location>
        <begin position="127"/>
        <end position="137"/>
    </location>
</feature>
<accession>A0A4U5LY18</accession>
<dbReference type="EMBL" id="AZBU02000011">
    <property type="protein sequence ID" value="TKR61129.1"/>
    <property type="molecule type" value="Genomic_DNA"/>
</dbReference>
<feature type="compositionally biased region" description="Polar residues" evidence="1">
    <location>
        <begin position="47"/>
        <end position="56"/>
    </location>
</feature>
<evidence type="ECO:0000313" key="2">
    <source>
        <dbReference type="EMBL" id="TKR61129.1"/>
    </source>
</evidence>
<keyword evidence="3" id="KW-1185">Reference proteome</keyword>
<organism evidence="2 3">
    <name type="scientific">Steinernema carpocapsae</name>
    <name type="common">Entomopathogenic nematode</name>
    <dbReference type="NCBI Taxonomy" id="34508"/>
    <lineage>
        <taxon>Eukaryota</taxon>
        <taxon>Metazoa</taxon>
        <taxon>Ecdysozoa</taxon>
        <taxon>Nematoda</taxon>
        <taxon>Chromadorea</taxon>
        <taxon>Rhabditida</taxon>
        <taxon>Tylenchina</taxon>
        <taxon>Panagrolaimomorpha</taxon>
        <taxon>Strongyloidoidea</taxon>
        <taxon>Steinernematidae</taxon>
        <taxon>Steinernema</taxon>
    </lineage>
</organism>
<feature type="compositionally biased region" description="Basic and acidic residues" evidence="1">
    <location>
        <begin position="185"/>
        <end position="195"/>
    </location>
</feature>
<name>A0A4U5LY18_STECR</name>
<feature type="region of interest" description="Disordered" evidence="1">
    <location>
        <begin position="117"/>
        <end position="286"/>
    </location>
</feature>
<evidence type="ECO:0000313" key="3">
    <source>
        <dbReference type="Proteomes" id="UP000298663"/>
    </source>
</evidence>
<reference evidence="2 3" key="2">
    <citation type="journal article" date="2019" name="G3 (Bethesda)">
        <title>Hybrid Assembly of the Genome of the Entomopathogenic Nematode Steinernema carpocapsae Identifies the X-Chromosome.</title>
        <authorList>
            <person name="Serra L."/>
            <person name="Macchietto M."/>
            <person name="Macias-Munoz A."/>
            <person name="McGill C.J."/>
            <person name="Rodriguez I.M."/>
            <person name="Rodriguez B."/>
            <person name="Murad R."/>
            <person name="Mortazavi A."/>
        </authorList>
    </citation>
    <scope>NUCLEOTIDE SEQUENCE [LARGE SCALE GENOMIC DNA]</scope>
    <source>
        <strain evidence="2 3">ALL</strain>
    </source>
</reference>